<dbReference type="GO" id="GO:0016989">
    <property type="term" value="F:sigma factor antagonist activity"/>
    <property type="evidence" value="ECO:0007669"/>
    <property type="project" value="TreeGrafter"/>
</dbReference>
<dbReference type="AlphaFoldDB" id="A0A5C8I0Z3"/>
<organism evidence="9 10">
    <name type="scientific">Microbacterium saccharophilum</name>
    <dbReference type="NCBI Taxonomy" id="1213358"/>
    <lineage>
        <taxon>Bacteria</taxon>
        <taxon>Bacillati</taxon>
        <taxon>Actinomycetota</taxon>
        <taxon>Actinomycetes</taxon>
        <taxon>Micrococcales</taxon>
        <taxon>Microbacteriaceae</taxon>
        <taxon>Microbacterium</taxon>
    </lineage>
</organism>
<dbReference type="PANTHER" id="PTHR37461">
    <property type="entry name" value="ANTI-SIGMA-K FACTOR RSKA"/>
    <property type="match status" value="1"/>
</dbReference>
<keyword evidence="3 7" id="KW-1133">Transmembrane helix</keyword>
<dbReference type="GO" id="GO:0016020">
    <property type="term" value="C:membrane"/>
    <property type="evidence" value="ECO:0007669"/>
    <property type="project" value="UniProtKB-SubCell"/>
</dbReference>
<reference evidence="9 10" key="1">
    <citation type="submission" date="2019-08" db="EMBL/GenBank/DDBJ databases">
        <authorList>
            <person name="Dong K."/>
        </authorList>
    </citation>
    <scope>NUCLEOTIDE SEQUENCE [LARGE SCALE GENOMIC DNA]</scope>
    <source>
        <strain evidence="9 10">K-1</strain>
    </source>
</reference>
<keyword evidence="5 7" id="KW-0472">Membrane</keyword>
<evidence type="ECO:0000256" key="1">
    <source>
        <dbReference type="ARBA" id="ARBA00004167"/>
    </source>
</evidence>
<dbReference type="RefSeq" id="WP_147051129.1">
    <property type="nucleotide sequence ID" value="NZ_BKAH01000012.1"/>
</dbReference>
<dbReference type="Pfam" id="PF13490">
    <property type="entry name" value="zf-HC2"/>
    <property type="match status" value="1"/>
</dbReference>
<proteinExistence type="predicted"/>
<evidence type="ECO:0000313" key="10">
    <source>
        <dbReference type="Proteomes" id="UP000321949"/>
    </source>
</evidence>
<evidence type="ECO:0000256" key="3">
    <source>
        <dbReference type="ARBA" id="ARBA00022989"/>
    </source>
</evidence>
<gene>
    <name evidence="9" type="ORF">FVP74_08455</name>
</gene>
<evidence type="ECO:0000256" key="7">
    <source>
        <dbReference type="SAM" id="Phobius"/>
    </source>
</evidence>
<evidence type="ECO:0000256" key="4">
    <source>
        <dbReference type="ARBA" id="ARBA00023015"/>
    </source>
</evidence>
<dbReference type="InterPro" id="IPR051474">
    <property type="entry name" value="Anti-sigma-K/W_factor"/>
</dbReference>
<dbReference type="Proteomes" id="UP000321949">
    <property type="component" value="Unassembled WGS sequence"/>
</dbReference>
<dbReference type="EMBL" id="VRSX01000003">
    <property type="protein sequence ID" value="TXK11359.1"/>
    <property type="molecule type" value="Genomic_DNA"/>
</dbReference>
<evidence type="ECO:0000259" key="8">
    <source>
        <dbReference type="Pfam" id="PF13490"/>
    </source>
</evidence>
<feature type="domain" description="Putative zinc-finger" evidence="8">
    <location>
        <begin position="14"/>
        <end position="39"/>
    </location>
</feature>
<name>A0A5C8I0Z3_9MICO</name>
<keyword evidence="10" id="KW-1185">Reference proteome</keyword>
<feature type="transmembrane region" description="Helical" evidence="7">
    <location>
        <begin position="91"/>
        <end position="113"/>
    </location>
</feature>
<protein>
    <submittedName>
        <fullName evidence="9">Zf-HC2 domain-containing protein</fullName>
    </submittedName>
</protein>
<comment type="subcellular location">
    <subcellularLocation>
        <location evidence="1">Membrane</location>
        <topology evidence="1">Single-pass membrane protein</topology>
    </subcellularLocation>
</comment>
<comment type="caution">
    <text evidence="9">The sequence shown here is derived from an EMBL/GenBank/DDBJ whole genome shotgun (WGS) entry which is preliminary data.</text>
</comment>
<keyword evidence="6" id="KW-0804">Transcription</keyword>
<evidence type="ECO:0000256" key="6">
    <source>
        <dbReference type="ARBA" id="ARBA00023163"/>
    </source>
</evidence>
<dbReference type="GO" id="GO:0006417">
    <property type="term" value="P:regulation of translation"/>
    <property type="evidence" value="ECO:0007669"/>
    <property type="project" value="TreeGrafter"/>
</dbReference>
<evidence type="ECO:0000256" key="2">
    <source>
        <dbReference type="ARBA" id="ARBA00022692"/>
    </source>
</evidence>
<dbReference type="InterPro" id="IPR041916">
    <property type="entry name" value="Anti_sigma_zinc_sf"/>
</dbReference>
<evidence type="ECO:0000256" key="5">
    <source>
        <dbReference type="ARBA" id="ARBA00023136"/>
    </source>
</evidence>
<sequence>MNVEHPQYAEWDAAYVLGALSTSERHLFEAHLADCALCRSAVADLAPTVGLLSRVTMDAVTRLDEHGPDAGGPAALISLARERRRRRRRNGWIAAAAAVALVVPAAVGTSLALGSATRPTTSFALEEVLDVSLEASVRLTDVAWGTRVELDCRYPAGDVEAPPGGWVYALAVIGPAGDETVSTWRAGPGTTSTLSGATALAVDEIRAVEIRTATGEVLMRRDLPVG</sequence>
<dbReference type="PANTHER" id="PTHR37461:SF1">
    <property type="entry name" value="ANTI-SIGMA-K FACTOR RSKA"/>
    <property type="match status" value="1"/>
</dbReference>
<dbReference type="Gene3D" id="1.10.10.1320">
    <property type="entry name" value="Anti-sigma factor, zinc-finger domain"/>
    <property type="match status" value="1"/>
</dbReference>
<dbReference type="OrthoDB" id="5242431at2"/>
<accession>A0A5C8I0Z3</accession>
<keyword evidence="4" id="KW-0805">Transcription regulation</keyword>
<keyword evidence="2 7" id="KW-0812">Transmembrane</keyword>
<dbReference type="InterPro" id="IPR027383">
    <property type="entry name" value="Znf_put"/>
</dbReference>
<evidence type="ECO:0000313" key="9">
    <source>
        <dbReference type="EMBL" id="TXK11359.1"/>
    </source>
</evidence>